<keyword evidence="2" id="KW-1185">Reference proteome</keyword>
<accession>A0A9P5P8U5</accession>
<feature type="non-terminal residue" evidence="1">
    <location>
        <position position="214"/>
    </location>
</feature>
<gene>
    <name evidence="1" type="ORF">BDP27DRAFT_1239753</name>
</gene>
<protein>
    <submittedName>
        <fullName evidence="1">Uncharacterized protein</fullName>
    </submittedName>
</protein>
<sequence>MSRLKLAAAEYSTPSPHAAYSDSYFSKLSFSSASEISLPVIAEKGSIVQWTFHPSVPSTAAATVILPHDIVPHISDLQPIIQGMETAFIDGSRSVVVSSYLGGECVEAMYHFSKIRLFVSVNNNYLSVDAAKKLVDALDESSLSAELLARFMQEKIRQQIHGFSATCALWNLGSLLDEEWLYDDILNCLSEILYFRNAALCSASELPSFLFLPT</sequence>
<dbReference type="EMBL" id="JADNRY010000335">
    <property type="protein sequence ID" value="KAF9058959.1"/>
    <property type="molecule type" value="Genomic_DNA"/>
</dbReference>
<comment type="caution">
    <text evidence="1">The sequence shown here is derived from an EMBL/GenBank/DDBJ whole genome shotgun (WGS) entry which is preliminary data.</text>
</comment>
<dbReference type="OrthoDB" id="3048892at2759"/>
<proteinExistence type="predicted"/>
<organism evidence="1 2">
    <name type="scientific">Rhodocollybia butyracea</name>
    <dbReference type="NCBI Taxonomy" id="206335"/>
    <lineage>
        <taxon>Eukaryota</taxon>
        <taxon>Fungi</taxon>
        <taxon>Dikarya</taxon>
        <taxon>Basidiomycota</taxon>
        <taxon>Agaricomycotina</taxon>
        <taxon>Agaricomycetes</taxon>
        <taxon>Agaricomycetidae</taxon>
        <taxon>Agaricales</taxon>
        <taxon>Marasmiineae</taxon>
        <taxon>Omphalotaceae</taxon>
        <taxon>Rhodocollybia</taxon>
    </lineage>
</organism>
<dbReference type="AlphaFoldDB" id="A0A9P5P8U5"/>
<reference evidence="1" key="1">
    <citation type="submission" date="2020-11" db="EMBL/GenBank/DDBJ databases">
        <authorList>
            <consortium name="DOE Joint Genome Institute"/>
            <person name="Ahrendt S."/>
            <person name="Riley R."/>
            <person name="Andreopoulos W."/>
            <person name="Labutti K."/>
            <person name="Pangilinan J."/>
            <person name="Ruiz-Duenas F.J."/>
            <person name="Barrasa J.M."/>
            <person name="Sanchez-Garcia M."/>
            <person name="Camarero S."/>
            <person name="Miyauchi S."/>
            <person name="Serrano A."/>
            <person name="Linde D."/>
            <person name="Babiker R."/>
            <person name="Drula E."/>
            <person name="Ayuso-Fernandez I."/>
            <person name="Pacheco R."/>
            <person name="Padilla G."/>
            <person name="Ferreira P."/>
            <person name="Barriuso J."/>
            <person name="Kellner H."/>
            <person name="Castanera R."/>
            <person name="Alfaro M."/>
            <person name="Ramirez L."/>
            <person name="Pisabarro A.G."/>
            <person name="Kuo A."/>
            <person name="Tritt A."/>
            <person name="Lipzen A."/>
            <person name="He G."/>
            <person name="Yan M."/>
            <person name="Ng V."/>
            <person name="Cullen D."/>
            <person name="Martin F."/>
            <person name="Rosso M.-N."/>
            <person name="Henrissat B."/>
            <person name="Hibbett D."/>
            <person name="Martinez A.T."/>
            <person name="Grigoriev I.V."/>
        </authorList>
    </citation>
    <scope>NUCLEOTIDE SEQUENCE</scope>
    <source>
        <strain evidence="1">AH 40177</strain>
    </source>
</reference>
<dbReference type="Proteomes" id="UP000772434">
    <property type="component" value="Unassembled WGS sequence"/>
</dbReference>
<evidence type="ECO:0000313" key="2">
    <source>
        <dbReference type="Proteomes" id="UP000772434"/>
    </source>
</evidence>
<evidence type="ECO:0000313" key="1">
    <source>
        <dbReference type="EMBL" id="KAF9058959.1"/>
    </source>
</evidence>
<name>A0A9P5P8U5_9AGAR</name>